<dbReference type="InterPro" id="IPR054363">
    <property type="entry name" value="GH95_cat"/>
</dbReference>
<dbReference type="PANTHER" id="PTHR31084:SF19">
    <property type="entry name" value="GLYCOSYL HYDROLASE FAMILY 95 N-TERMINAL DOMAIN-CONTAINING PROTEIN"/>
    <property type="match status" value="1"/>
</dbReference>
<feature type="domain" description="Glycosyl hydrolase family 95 N-terminal" evidence="1">
    <location>
        <begin position="114"/>
        <end position="279"/>
    </location>
</feature>
<evidence type="ECO:0000313" key="5">
    <source>
        <dbReference type="Proteomes" id="UP001158067"/>
    </source>
</evidence>
<dbReference type="InterPro" id="IPR019546">
    <property type="entry name" value="TAT_signal_bac_arc"/>
</dbReference>
<comment type="caution">
    <text evidence="4">The sequence shown here is derived from an EMBL/GenBank/DDBJ whole genome shotgun (WGS) entry which is preliminary data.</text>
</comment>
<dbReference type="PIRSF" id="PIRSF007663">
    <property type="entry name" value="UCP007663"/>
    <property type="match status" value="1"/>
</dbReference>
<dbReference type="InterPro" id="IPR027414">
    <property type="entry name" value="GH95_N_dom"/>
</dbReference>
<evidence type="ECO:0000259" key="2">
    <source>
        <dbReference type="Pfam" id="PF21307"/>
    </source>
</evidence>
<dbReference type="InterPro" id="IPR012341">
    <property type="entry name" value="6hp_glycosidase-like_sf"/>
</dbReference>
<protein>
    <submittedName>
        <fullName evidence="4">Alpha-L-fucosidase 2</fullName>
    </submittedName>
</protein>
<evidence type="ECO:0000259" key="1">
    <source>
        <dbReference type="Pfam" id="PF14498"/>
    </source>
</evidence>
<dbReference type="InterPro" id="IPR016518">
    <property type="entry name" value="Alpha-L-fucosidase"/>
</dbReference>
<evidence type="ECO:0000259" key="3">
    <source>
        <dbReference type="Pfam" id="PF22124"/>
    </source>
</evidence>
<dbReference type="EMBL" id="FXUG01000001">
    <property type="protein sequence ID" value="SMP43849.1"/>
    <property type="molecule type" value="Genomic_DNA"/>
</dbReference>
<dbReference type="NCBIfam" id="TIGR01409">
    <property type="entry name" value="TAT_signal_seq"/>
    <property type="match status" value="1"/>
</dbReference>
<dbReference type="Pfam" id="PF21307">
    <property type="entry name" value="Glyco_hydro_95_C"/>
    <property type="match status" value="1"/>
</dbReference>
<feature type="domain" description="Alpha fucosidase A-like C-terminal" evidence="2">
    <location>
        <begin position="714"/>
        <end position="777"/>
    </location>
</feature>
<accession>A0ABY1PRH7</accession>
<evidence type="ECO:0000313" key="4">
    <source>
        <dbReference type="EMBL" id="SMP43849.1"/>
    </source>
</evidence>
<dbReference type="Pfam" id="PF22124">
    <property type="entry name" value="Glyco_hydro_95_cat"/>
    <property type="match status" value="1"/>
</dbReference>
<dbReference type="InterPro" id="IPR049053">
    <property type="entry name" value="AFCA-like_C"/>
</dbReference>
<feature type="domain" description="Glycosyl hydrolase family 95 catalytic" evidence="3">
    <location>
        <begin position="307"/>
        <end position="712"/>
    </location>
</feature>
<proteinExistence type="predicted"/>
<dbReference type="Gene3D" id="1.50.10.10">
    <property type="match status" value="1"/>
</dbReference>
<reference evidence="4 5" key="1">
    <citation type="submission" date="2017-05" db="EMBL/GenBank/DDBJ databases">
        <authorList>
            <person name="Varghese N."/>
            <person name="Submissions S."/>
        </authorList>
    </citation>
    <scope>NUCLEOTIDE SEQUENCE [LARGE SCALE GENOMIC DNA]</scope>
    <source>
        <strain evidence="4 5">DSM 25457</strain>
    </source>
</reference>
<dbReference type="InterPro" id="IPR006311">
    <property type="entry name" value="TAT_signal"/>
</dbReference>
<name>A0ABY1PRH7_9BACT</name>
<dbReference type="Pfam" id="PF14498">
    <property type="entry name" value="Glyco_hyd_65N_2"/>
    <property type="match status" value="2"/>
</dbReference>
<gene>
    <name evidence="4" type="ORF">SAMN06265222_1011017</name>
</gene>
<sequence length="790" mass="87602">MADNFETLARALSRRRFLRTSTLAAAAIGTQPMIPGGDFALGQDTLGEDVKHDTDNKTDELTLWYDRPAKVWMTEALPIGNGPLGAMLFGGTETERIQFNEISLWTGDRVASGVLGETDEEEEQNLGAHQAFGDVYIDSGHDFARVSHYRRELDIDRAIHQVSYQHEGVQYRRTAFASHPDGVIVVHLTADQPGALSGRVRLTDMHDAKIDSLVSADGHPKLTSVGTLGNGFAYEAQLVAQCDDGTVAIDDHSDSSRNLRFENCNSLTLILAAGTNFAQDHTKQWLGDHPHDSVTARVSGAAQQDVTALTNRHVEDHQAIFRRFAINLGTTSPELLGKTTLARLQSYAANGTSESGLADPALEALFCQFGRYLLISCSRPGSLPANLQGNWNDSNRPAWAGDYHSNINFEMNYWPAEPANMAECHKPFIDYVNSIRQVSAVNTRGHYGDVRGWTLQTMNNACGISFWKWNPPGSAWYAQHLWEHFAFGRDKDYLRTTAYPVLKEVSQFWDDHLLRREDGTLVTPDGWSPEHGPAEEGVTYDQEIVYDLFTNTIEAADILGDDKAFRDHIAELRDKLLKPKIGKWGQLQEWEADKDDPEDTHRHVSHLFALHPGRQITRAGTPELADAAEVSLNARGDGSTGWSRAWKINFWARLWNGDRAHKLLQNLINVVYSTKMVYGESGGGVYPNLLCSHPPFQIDGNLGATAGYCEMLVQSHANEIRLLPALPSVWPSGSVKGLRARGGFEVDIAWTDGQLMEATIHSKAGLPCRVTYGEQTWNLETQPGKSYPIS</sequence>
<keyword evidence="5" id="KW-1185">Reference proteome</keyword>
<dbReference type="RefSeq" id="WP_283431165.1">
    <property type="nucleotide sequence ID" value="NZ_FXUG01000001.1"/>
</dbReference>
<dbReference type="PROSITE" id="PS51318">
    <property type="entry name" value="TAT"/>
    <property type="match status" value="1"/>
</dbReference>
<dbReference type="Proteomes" id="UP001158067">
    <property type="component" value="Unassembled WGS sequence"/>
</dbReference>
<dbReference type="InterPro" id="IPR008928">
    <property type="entry name" value="6-hairpin_glycosidase_sf"/>
</dbReference>
<feature type="domain" description="Glycosyl hydrolase family 95 N-terminal" evidence="1">
    <location>
        <begin position="63"/>
        <end position="109"/>
    </location>
</feature>
<dbReference type="SUPFAM" id="SSF48208">
    <property type="entry name" value="Six-hairpin glycosidases"/>
    <property type="match status" value="1"/>
</dbReference>
<dbReference type="PANTHER" id="PTHR31084">
    <property type="entry name" value="ALPHA-L-FUCOSIDASE 2"/>
    <property type="match status" value="1"/>
</dbReference>
<organism evidence="4 5">
    <name type="scientific">Neorhodopirellula lusitana</name>
    <dbReference type="NCBI Taxonomy" id="445327"/>
    <lineage>
        <taxon>Bacteria</taxon>
        <taxon>Pseudomonadati</taxon>
        <taxon>Planctomycetota</taxon>
        <taxon>Planctomycetia</taxon>
        <taxon>Pirellulales</taxon>
        <taxon>Pirellulaceae</taxon>
        <taxon>Neorhodopirellula</taxon>
    </lineage>
</organism>